<accession>A0A4Y2FG63</accession>
<dbReference type="EMBL" id="BGPR01000911">
    <property type="protein sequence ID" value="GBM39957.1"/>
    <property type="molecule type" value="Genomic_DNA"/>
</dbReference>
<reference evidence="1 2" key="1">
    <citation type="journal article" date="2019" name="Sci. Rep.">
        <title>Orb-weaving spider Araneus ventricosus genome elucidates the spidroin gene catalogue.</title>
        <authorList>
            <person name="Kono N."/>
            <person name="Nakamura H."/>
            <person name="Ohtoshi R."/>
            <person name="Moran D.A.P."/>
            <person name="Shinohara A."/>
            <person name="Yoshida Y."/>
            <person name="Fujiwara M."/>
            <person name="Mori M."/>
            <person name="Tomita M."/>
            <person name="Arakawa K."/>
        </authorList>
    </citation>
    <scope>NUCLEOTIDE SEQUENCE [LARGE SCALE GENOMIC DNA]</scope>
</reference>
<evidence type="ECO:0000313" key="2">
    <source>
        <dbReference type="Proteomes" id="UP000499080"/>
    </source>
</evidence>
<comment type="caution">
    <text evidence="1">The sequence shown here is derived from an EMBL/GenBank/DDBJ whole genome shotgun (WGS) entry which is preliminary data.</text>
</comment>
<name>A0A4Y2FG63_ARAVE</name>
<dbReference type="AlphaFoldDB" id="A0A4Y2FG63"/>
<sequence length="95" mass="10795">MDMESRISWKKIRKESNDRCIHKDACDKILSGIHSDFLHVISKENRISGIGLRSYQPVYDITCPTSPYPINTFKSCTNSDVDLQITRTGFLIGST</sequence>
<keyword evidence="2" id="KW-1185">Reference proteome</keyword>
<evidence type="ECO:0000313" key="1">
    <source>
        <dbReference type="EMBL" id="GBM39957.1"/>
    </source>
</evidence>
<dbReference type="Proteomes" id="UP000499080">
    <property type="component" value="Unassembled WGS sequence"/>
</dbReference>
<proteinExistence type="predicted"/>
<protein>
    <submittedName>
        <fullName evidence="1">Uncharacterized protein</fullName>
    </submittedName>
</protein>
<gene>
    <name evidence="1" type="ORF">AVEN_43350_1</name>
</gene>
<organism evidence="1 2">
    <name type="scientific">Araneus ventricosus</name>
    <name type="common">Orbweaver spider</name>
    <name type="synonym">Epeira ventricosa</name>
    <dbReference type="NCBI Taxonomy" id="182803"/>
    <lineage>
        <taxon>Eukaryota</taxon>
        <taxon>Metazoa</taxon>
        <taxon>Ecdysozoa</taxon>
        <taxon>Arthropoda</taxon>
        <taxon>Chelicerata</taxon>
        <taxon>Arachnida</taxon>
        <taxon>Araneae</taxon>
        <taxon>Araneomorphae</taxon>
        <taxon>Entelegynae</taxon>
        <taxon>Araneoidea</taxon>
        <taxon>Araneidae</taxon>
        <taxon>Araneus</taxon>
    </lineage>
</organism>